<comment type="caution">
    <text evidence="8">The sequence shown here is derived from an EMBL/GenBank/DDBJ whole genome shotgun (WGS) entry which is preliminary data.</text>
</comment>
<dbReference type="SUPFAM" id="SSF54427">
    <property type="entry name" value="NTF2-like"/>
    <property type="match status" value="1"/>
</dbReference>
<dbReference type="Gene3D" id="1.10.10.10">
    <property type="entry name" value="Winged helix-like DNA-binding domain superfamily/Winged helix DNA-binding domain"/>
    <property type="match status" value="1"/>
</dbReference>
<reference evidence="8 9" key="1">
    <citation type="submission" date="2022-06" db="EMBL/GenBank/DDBJ databases">
        <title>Sequencing the genomes of 1000 actinobacteria strains.</title>
        <authorList>
            <person name="Klenk H.-P."/>
        </authorList>
    </citation>
    <scope>NUCLEOTIDE SEQUENCE [LARGE SCALE GENOMIC DNA]</scope>
    <source>
        <strain evidence="8 9">DSM 44170</strain>
    </source>
</reference>
<dbReference type="InterPro" id="IPR032710">
    <property type="entry name" value="NTF2-like_dom_sf"/>
</dbReference>
<accession>A0ABT1K1J5</accession>
<sequence length="294" mass="31862">MVMEEKELLAGWFQQHRDHLWAVAYRLLGSSSEADDALQEAWLRLSRAGAEDVRNVPGWLTTIVARVALSMLRDRRTRREEPLRVSGPDPMAGLREADDPEHEVVVADSVGLALLVVLDMLAPAERIAFVLHDMFAVPFGEIALIVNRSPAAARQLASRARRRVQHPTTPEGGTDSVRQREIVAAFRAASRDGDFAALLALLDPDVEISADRTAVLSGASSLVRGADGVAETFAGRAQAAELALIDGVPGLVWAPGGRPRVVFAFTIANDRITHVDLLADPEYLEDVDLVMLGG</sequence>
<dbReference type="PANTHER" id="PTHR30173">
    <property type="entry name" value="SIGMA 19 FACTOR"/>
    <property type="match status" value="1"/>
</dbReference>
<evidence type="ECO:0000256" key="1">
    <source>
        <dbReference type="ARBA" id="ARBA00010641"/>
    </source>
</evidence>
<dbReference type="InterPro" id="IPR014284">
    <property type="entry name" value="RNA_pol_sigma-70_dom"/>
</dbReference>
<dbReference type="Gene3D" id="1.10.1740.10">
    <property type="match status" value="1"/>
</dbReference>
<dbReference type="InterPro" id="IPR052704">
    <property type="entry name" value="ECF_Sigma-70_Domain"/>
</dbReference>
<evidence type="ECO:0000259" key="7">
    <source>
        <dbReference type="Pfam" id="PF08281"/>
    </source>
</evidence>
<protein>
    <submittedName>
        <fullName evidence="8">RNA polymerase sigma-70 factor (ECF subfamily)</fullName>
    </submittedName>
</protein>
<feature type="domain" description="RNA polymerase sigma-70 region 2" evidence="6">
    <location>
        <begin position="13"/>
        <end position="76"/>
    </location>
</feature>
<gene>
    <name evidence="8" type="ORF">HD595_004003</name>
</gene>
<dbReference type="Pfam" id="PF04542">
    <property type="entry name" value="Sigma70_r2"/>
    <property type="match status" value="1"/>
</dbReference>
<evidence type="ECO:0000313" key="9">
    <source>
        <dbReference type="Proteomes" id="UP001320766"/>
    </source>
</evidence>
<organism evidence="8 9">
    <name type="scientific">Nonomuraea roseoviolacea subsp. carminata</name>
    <dbReference type="NCBI Taxonomy" id="160689"/>
    <lineage>
        <taxon>Bacteria</taxon>
        <taxon>Bacillati</taxon>
        <taxon>Actinomycetota</taxon>
        <taxon>Actinomycetes</taxon>
        <taxon>Streptosporangiales</taxon>
        <taxon>Streptosporangiaceae</taxon>
        <taxon>Nonomuraea</taxon>
    </lineage>
</organism>
<name>A0ABT1K1J5_9ACTN</name>
<dbReference type="InterPro" id="IPR013324">
    <property type="entry name" value="RNA_pol_sigma_r3/r4-like"/>
</dbReference>
<comment type="subunit">
    <text evidence="2">Interacts transiently with the RNA polymerase catalytic core formed by RpoA, RpoB, RpoC and RpoZ (2 alpha, 1 beta, 1 beta' and 1 omega subunit) to form the RNA polymerase holoenzyme that can initiate transcription.</text>
</comment>
<keyword evidence="3" id="KW-0805">Transcription regulation</keyword>
<keyword evidence="4" id="KW-0731">Sigma factor</keyword>
<dbReference type="SUPFAM" id="SSF88659">
    <property type="entry name" value="Sigma3 and sigma4 domains of RNA polymerase sigma factors"/>
    <property type="match status" value="1"/>
</dbReference>
<dbReference type="NCBIfam" id="TIGR02937">
    <property type="entry name" value="sigma70-ECF"/>
    <property type="match status" value="1"/>
</dbReference>
<evidence type="ECO:0000256" key="4">
    <source>
        <dbReference type="ARBA" id="ARBA00023082"/>
    </source>
</evidence>
<feature type="domain" description="RNA polymerase sigma factor 70 region 4 type 2" evidence="7">
    <location>
        <begin position="113"/>
        <end position="163"/>
    </location>
</feature>
<dbReference type="InterPro" id="IPR013325">
    <property type="entry name" value="RNA_pol_sigma_r2"/>
</dbReference>
<evidence type="ECO:0000256" key="3">
    <source>
        <dbReference type="ARBA" id="ARBA00023015"/>
    </source>
</evidence>
<keyword evidence="9" id="KW-1185">Reference proteome</keyword>
<dbReference type="InterPro" id="IPR013249">
    <property type="entry name" value="RNA_pol_sigma70_r4_t2"/>
</dbReference>
<evidence type="ECO:0000259" key="6">
    <source>
        <dbReference type="Pfam" id="PF04542"/>
    </source>
</evidence>
<dbReference type="InterPro" id="IPR036388">
    <property type="entry name" value="WH-like_DNA-bd_sf"/>
</dbReference>
<dbReference type="Pfam" id="PF08281">
    <property type="entry name" value="Sigma70_r4_2"/>
    <property type="match status" value="1"/>
</dbReference>
<evidence type="ECO:0000256" key="5">
    <source>
        <dbReference type="ARBA" id="ARBA00023163"/>
    </source>
</evidence>
<proteinExistence type="inferred from homology"/>
<keyword evidence="5" id="KW-0804">Transcription</keyword>
<dbReference type="RefSeq" id="WP_308211189.1">
    <property type="nucleotide sequence ID" value="NZ_BAAAVE010000004.1"/>
</dbReference>
<dbReference type="SUPFAM" id="SSF88946">
    <property type="entry name" value="Sigma2 domain of RNA polymerase sigma factors"/>
    <property type="match status" value="1"/>
</dbReference>
<dbReference type="Proteomes" id="UP001320766">
    <property type="component" value="Unassembled WGS sequence"/>
</dbReference>
<dbReference type="Gene3D" id="3.10.450.50">
    <property type="match status" value="1"/>
</dbReference>
<evidence type="ECO:0000256" key="2">
    <source>
        <dbReference type="ARBA" id="ARBA00011344"/>
    </source>
</evidence>
<dbReference type="InterPro" id="IPR007627">
    <property type="entry name" value="RNA_pol_sigma70_r2"/>
</dbReference>
<dbReference type="EMBL" id="JAMZEC010000001">
    <property type="protein sequence ID" value="MCP2347881.1"/>
    <property type="molecule type" value="Genomic_DNA"/>
</dbReference>
<comment type="similarity">
    <text evidence="1">Belongs to the sigma-70 factor family. ECF subfamily.</text>
</comment>
<dbReference type="PANTHER" id="PTHR30173:SF43">
    <property type="entry name" value="ECF RNA POLYMERASE SIGMA FACTOR SIGI-RELATED"/>
    <property type="match status" value="1"/>
</dbReference>
<evidence type="ECO:0000313" key="8">
    <source>
        <dbReference type="EMBL" id="MCP2347881.1"/>
    </source>
</evidence>